<dbReference type="EMBL" id="CM000126">
    <property type="protein sequence ID" value="EEC70201.1"/>
    <property type="molecule type" value="Genomic_DNA"/>
</dbReference>
<organism evidence="10 11">
    <name type="scientific">Oryza sativa subsp. indica</name>
    <name type="common">Rice</name>
    <dbReference type="NCBI Taxonomy" id="39946"/>
    <lineage>
        <taxon>Eukaryota</taxon>
        <taxon>Viridiplantae</taxon>
        <taxon>Streptophyta</taxon>
        <taxon>Embryophyta</taxon>
        <taxon>Tracheophyta</taxon>
        <taxon>Spermatophyta</taxon>
        <taxon>Magnoliopsida</taxon>
        <taxon>Liliopsida</taxon>
        <taxon>Poales</taxon>
        <taxon>Poaceae</taxon>
        <taxon>BOP clade</taxon>
        <taxon>Oryzoideae</taxon>
        <taxon>Oryzeae</taxon>
        <taxon>Oryzinae</taxon>
        <taxon>Oryza</taxon>
        <taxon>Oryza sativa</taxon>
    </lineage>
</organism>
<feature type="compositionally biased region" description="Basic and acidic residues" evidence="8">
    <location>
        <begin position="428"/>
        <end position="440"/>
    </location>
</feature>
<evidence type="ECO:0000256" key="1">
    <source>
        <dbReference type="ARBA" id="ARBA00004123"/>
    </source>
</evidence>
<keyword evidence="4" id="KW-0862">Zinc</keyword>
<evidence type="ECO:0000256" key="7">
    <source>
        <dbReference type="PROSITE-ProRule" id="PRU00027"/>
    </source>
</evidence>
<dbReference type="PANTHER" id="PTHR34180:SF1">
    <property type="entry name" value="BETA-ALANYL-DOPAMINE_CARCININE HYDROLASE"/>
    <property type="match status" value="1"/>
</dbReference>
<keyword evidence="5" id="KW-0238">DNA-binding</keyword>
<dbReference type="GO" id="GO:0005634">
    <property type="term" value="C:nucleus"/>
    <property type="evidence" value="ECO:0007669"/>
    <property type="project" value="UniProtKB-SubCell"/>
</dbReference>
<dbReference type="AlphaFoldDB" id="B8AAM6"/>
<proteinExistence type="predicted"/>
<evidence type="ECO:0000256" key="3">
    <source>
        <dbReference type="ARBA" id="ARBA00022771"/>
    </source>
</evidence>
<dbReference type="MEROPS" id="C45.A01"/>
<evidence type="ECO:0000256" key="6">
    <source>
        <dbReference type="ARBA" id="ARBA00023242"/>
    </source>
</evidence>
<protein>
    <recommendedName>
        <fullName evidence="9">BED-type domain-containing protein</fullName>
    </recommendedName>
</protein>
<name>B8AAM6_ORYSI</name>
<dbReference type="HOGENOM" id="CLU_291945_0_0_1"/>
<dbReference type="InterPro" id="IPR012337">
    <property type="entry name" value="RNaseH-like_sf"/>
</dbReference>
<dbReference type="InterPro" id="IPR047801">
    <property type="entry name" value="Peptidase_C45"/>
</dbReference>
<dbReference type="Pfam" id="PF03417">
    <property type="entry name" value="AAT"/>
    <property type="match status" value="1"/>
</dbReference>
<comment type="subcellular location">
    <subcellularLocation>
        <location evidence="1">Nucleus</location>
    </subcellularLocation>
</comment>
<gene>
    <name evidence="10" type="ORF">OsI_00947</name>
</gene>
<dbReference type="OMA" id="IRIACVY"/>
<dbReference type="PROSITE" id="PS50808">
    <property type="entry name" value="ZF_BED"/>
    <property type="match status" value="1"/>
</dbReference>
<evidence type="ECO:0000256" key="5">
    <source>
        <dbReference type="ARBA" id="ARBA00023125"/>
    </source>
</evidence>
<feature type="region of interest" description="Disordered" evidence="8">
    <location>
        <begin position="428"/>
        <end position="465"/>
    </location>
</feature>
<dbReference type="InterPro" id="IPR003656">
    <property type="entry name" value="Znf_BED"/>
</dbReference>
<dbReference type="Pfam" id="PF05699">
    <property type="entry name" value="Dimer_Tnp_hAT"/>
    <property type="match status" value="1"/>
</dbReference>
<dbReference type="NCBIfam" id="NF040521">
    <property type="entry name" value="C45_proenzyme"/>
    <property type="match status" value="1"/>
</dbReference>
<dbReference type="PANTHER" id="PTHR34180">
    <property type="entry name" value="PEPTIDASE C45"/>
    <property type="match status" value="1"/>
</dbReference>
<dbReference type="GO" id="GO:0008270">
    <property type="term" value="F:zinc ion binding"/>
    <property type="evidence" value="ECO:0007669"/>
    <property type="project" value="UniProtKB-KW"/>
</dbReference>
<keyword evidence="11" id="KW-1185">Reference proteome</keyword>
<evidence type="ECO:0000259" key="9">
    <source>
        <dbReference type="PROSITE" id="PS50808"/>
    </source>
</evidence>
<dbReference type="InterPro" id="IPR047794">
    <property type="entry name" value="C45_proenzyme-like"/>
</dbReference>
<dbReference type="GO" id="GO:0003677">
    <property type="term" value="F:DNA binding"/>
    <property type="evidence" value="ECO:0007669"/>
    <property type="project" value="UniProtKB-KW"/>
</dbReference>
<evidence type="ECO:0000256" key="4">
    <source>
        <dbReference type="ARBA" id="ARBA00022833"/>
    </source>
</evidence>
<dbReference type="Pfam" id="PF02892">
    <property type="entry name" value="zf-BED"/>
    <property type="match status" value="1"/>
</dbReference>
<dbReference type="InterPro" id="IPR008906">
    <property type="entry name" value="HATC_C_dom"/>
</dbReference>
<reference evidence="10 11" key="1">
    <citation type="journal article" date="2005" name="PLoS Biol.">
        <title>The genomes of Oryza sativa: a history of duplications.</title>
        <authorList>
            <person name="Yu J."/>
            <person name="Wang J."/>
            <person name="Lin W."/>
            <person name="Li S."/>
            <person name="Li H."/>
            <person name="Zhou J."/>
            <person name="Ni P."/>
            <person name="Dong W."/>
            <person name="Hu S."/>
            <person name="Zeng C."/>
            <person name="Zhang J."/>
            <person name="Zhang Y."/>
            <person name="Li R."/>
            <person name="Xu Z."/>
            <person name="Li S."/>
            <person name="Li X."/>
            <person name="Zheng H."/>
            <person name="Cong L."/>
            <person name="Lin L."/>
            <person name="Yin J."/>
            <person name="Geng J."/>
            <person name="Li G."/>
            <person name="Shi J."/>
            <person name="Liu J."/>
            <person name="Lv H."/>
            <person name="Li J."/>
            <person name="Wang J."/>
            <person name="Deng Y."/>
            <person name="Ran L."/>
            <person name="Shi X."/>
            <person name="Wang X."/>
            <person name="Wu Q."/>
            <person name="Li C."/>
            <person name="Ren X."/>
            <person name="Wang J."/>
            <person name="Wang X."/>
            <person name="Li D."/>
            <person name="Liu D."/>
            <person name="Zhang X."/>
            <person name="Ji Z."/>
            <person name="Zhao W."/>
            <person name="Sun Y."/>
            <person name="Zhang Z."/>
            <person name="Bao J."/>
            <person name="Han Y."/>
            <person name="Dong L."/>
            <person name="Ji J."/>
            <person name="Chen P."/>
            <person name="Wu S."/>
            <person name="Liu J."/>
            <person name="Xiao Y."/>
            <person name="Bu D."/>
            <person name="Tan J."/>
            <person name="Yang L."/>
            <person name="Ye C."/>
            <person name="Zhang J."/>
            <person name="Xu J."/>
            <person name="Zhou Y."/>
            <person name="Yu Y."/>
            <person name="Zhang B."/>
            <person name="Zhuang S."/>
            <person name="Wei H."/>
            <person name="Liu B."/>
            <person name="Lei M."/>
            <person name="Yu H."/>
            <person name="Li Y."/>
            <person name="Xu H."/>
            <person name="Wei S."/>
            <person name="He X."/>
            <person name="Fang L."/>
            <person name="Zhang Z."/>
            <person name="Zhang Y."/>
            <person name="Huang X."/>
            <person name="Su Z."/>
            <person name="Tong W."/>
            <person name="Li J."/>
            <person name="Tong Z."/>
            <person name="Li S."/>
            <person name="Ye J."/>
            <person name="Wang L."/>
            <person name="Fang L."/>
            <person name="Lei T."/>
            <person name="Chen C."/>
            <person name="Chen H."/>
            <person name="Xu Z."/>
            <person name="Li H."/>
            <person name="Huang H."/>
            <person name="Zhang F."/>
            <person name="Xu H."/>
            <person name="Li N."/>
            <person name="Zhao C."/>
            <person name="Li S."/>
            <person name="Dong L."/>
            <person name="Huang Y."/>
            <person name="Li L."/>
            <person name="Xi Y."/>
            <person name="Qi Q."/>
            <person name="Li W."/>
            <person name="Zhang B."/>
            <person name="Hu W."/>
            <person name="Zhang Y."/>
            <person name="Tian X."/>
            <person name="Jiao Y."/>
            <person name="Liang X."/>
            <person name="Jin J."/>
            <person name="Gao L."/>
            <person name="Zheng W."/>
            <person name="Hao B."/>
            <person name="Liu S."/>
            <person name="Wang W."/>
            <person name="Yuan L."/>
            <person name="Cao M."/>
            <person name="McDermott J."/>
            <person name="Samudrala R."/>
            <person name="Wang J."/>
            <person name="Wong G.K."/>
            <person name="Yang H."/>
        </authorList>
    </citation>
    <scope>NUCLEOTIDE SEQUENCE [LARGE SCALE GENOMIC DNA]</scope>
    <source>
        <strain evidence="11">cv. 93-11</strain>
    </source>
</reference>
<evidence type="ECO:0000256" key="2">
    <source>
        <dbReference type="ARBA" id="ARBA00022723"/>
    </source>
</evidence>
<sequence length="1045" mass="116463">MGGAVDDGGGGELDVFDAGRCGGGGYELGVAVGRRFGEAIRSRMSGDAVLRRRLLPFASTAPGRALVDALRDANRARYPRYWDEMVGTADGSGVPLLHVILVNFRKELLPFITEEEDQHHHREDEAAAVAADADDDCSDVLIVGESAAIAAHNEDANVALLGHTYVVKATSPDGSSSFTAYTYAGELPTCAFGFNSNGVAFTLDSVPPASGEVVAGAIARNFVSRDLLEATSLEDAMNRVSSPAMSVGHSYNLMDVRRRRIVNVETASGNRFSVREAAAAPFFHANMYRHLQVNQGNNLELPIKFKKKIRIACVYAQCDTMLPLAAENLKCLILAPDFLLAMYPVPRCLGLTILRERDVCWEYCDKMEGNKVRCRFCYKVLNGGISRLKFHLSQISSKGVNPCTKVKPDVIEKVKAVIAAKEEHRETQVLKRQRDTELSVRPRRIRDLPSQPTSPERATSPAITSTSDQTQFLALEVSTPVLKLSSVTNKARSAPQSEAERCIAEFFFENKLDYNIADSVSYRHMMEALGGQGFRGPSAEVLKTKWLHKLKSEVLQKTKEIEKDWATTGCTILADSWTDNKSKALINFSVSSPLGTFFLKTVDASPHIKSHQLYELFDDVIREVGPDNVVQIITDRNINYGSVDKLIMQNYNTIFWSPCASSCVNSMLDDFSKIDWVNRCICQAQTITRFVYNNKWVLDLMRKCIAGQELVCSGITKCVSDFLTLQSLLRYRPKLKQMFHSSDYASSSYANRSLSSSCVEILDDDEFWRAVEEIAAVSEPLLRVMRDVSGGKAAIGYIYESMTKVMDSIRTYYIMDEGKCKSFLDIVEQKWQVELHSPLHSAAAFLNPSIQYNPEVKFFSSIKEEFYHVLDKVLTVPDQRQGITVELHAFRKAQGMFGSNIAKEARNNTSPGMWWEQYGDSAPSLQHAAVRIVSQVCSTLTFQRDWSIIVRNHSEKRNKLDKEALADQAYVHYNFMLHSDSKMKKGDGDPIALDAIDMTSPWVEDSDSPNLAQWLDRFPSALDGDLNTRQFGGSIFGTNDTLFGL</sequence>
<keyword evidence="6" id="KW-0539">Nucleus</keyword>
<accession>B8AAM6</accession>
<dbReference type="Gramene" id="BGIOSGA002103-TA">
    <property type="protein sequence ID" value="BGIOSGA002103-PA"/>
    <property type="gene ID" value="BGIOSGA002103"/>
</dbReference>
<feature type="compositionally biased region" description="Polar residues" evidence="8">
    <location>
        <begin position="450"/>
        <end position="465"/>
    </location>
</feature>
<dbReference type="Proteomes" id="UP000007015">
    <property type="component" value="Chromosome 1"/>
</dbReference>
<dbReference type="Gene3D" id="1.10.10.2120">
    <property type="match status" value="1"/>
</dbReference>
<dbReference type="Pfam" id="PF04937">
    <property type="entry name" value="DUF659"/>
    <property type="match status" value="1"/>
</dbReference>
<dbReference type="InterPro" id="IPR005079">
    <property type="entry name" value="Peptidase_C45_hydrolase"/>
</dbReference>
<keyword evidence="3 7" id="KW-0863">Zinc-finger</keyword>
<dbReference type="InterPro" id="IPR007021">
    <property type="entry name" value="DUF659"/>
</dbReference>
<feature type="domain" description="BED-type" evidence="9">
    <location>
        <begin position="355"/>
        <end position="410"/>
    </location>
</feature>
<keyword evidence="2" id="KW-0479">Metal-binding</keyword>
<dbReference type="GO" id="GO:0046983">
    <property type="term" value="F:protein dimerization activity"/>
    <property type="evidence" value="ECO:0007669"/>
    <property type="project" value="InterPro"/>
</dbReference>
<dbReference type="Gene3D" id="3.60.60.10">
    <property type="entry name" value="Penicillin V Acylase, Chain A"/>
    <property type="match status" value="1"/>
</dbReference>
<dbReference type="SUPFAM" id="SSF53098">
    <property type="entry name" value="Ribonuclease H-like"/>
    <property type="match status" value="1"/>
</dbReference>
<dbReference type="STRING" id="39946.B8AAM6"/>
<evidence type="ECO:0000313" key="11">
    <source>
        <dbReference type="Proteomes" id="UP000007015"/>
    </source>
</evidence>
<evidence type="ECO:0000256" key="8">
    <source>
        <dbReference type="SAM" id="MobiDB-lite"/>
    </source>
</evidence>
<evidence type="ECO:0000313" key="10">
    <source>
        <dbReference type="EMBL" id="EEC70201.1"/>
    </source>
</evidence>